<evidence type="ECO:0008006" key="4">
    <source>
        <dbReference type="Google" id="ProtNLM"/>
    </source>
</evidence>
<sequence>MSAATGSDPMTPPRRAAETLERRAAGTGAVETSPRPAAEPTPTRPVDDAVDGWIAAFEPAVTRRILEHRGSTTALLGELSGAPVSLRLLEQRIVGRLLVPDAVSSALHTTSEHAEMILRRSALLDAGARLLSLNRTVAPAGLPAAVAAALTSAQVPIGIGLSALGRVERRDFLARGRTRWPGRAEGRCAFREYVIRLDGLPVLFVHEAFNPAVFPVGEVPVGPTPAFTTQSDSASLVLGAVDGRSV</sequence>
<dbReference type="AlphaFoldDB" id="A0A221VZF6"/>
<evidence type="ECO:0000313" key="2">
    <source>
        <dbReference type="EMBL" id="ASO18903.1"/>
    </source>
</evidence>
<dbReference type="KEGG" id="ahg:AHOG_06255"/>
<feature type="region of interest" description="Disordered" evidence="1">
    <location>
        <begin position="1"/>
        <end position="49"/>
    </location>
</feature>
<accession>A0A221VZF6</accession>
<dbReference type="SUPFAM" id="SSF64288">
    <property type="entry name" value="Chorismate lyase-like"/>
    <property type="match status" value="1"/>
</dbReference>
<dbReference type="InterPro" id="IPR028978">
    <property type="entry name" value="Chorismate_lyase_/UTRA_dom_sf"/>
</dbReference>
<gene>
    <name evidence="2" type="ORF">AHOG_06255</name>
</gene>
<dbReference type="EMBL" id="CP022521">
    <property type="protein sequence ID" value="ASO18903.1"/>
    <property type="molecule type" value="Genomic_DNA"/>
</dbReference>
<name>A0A221VZF6_9PSEU</name>
<feature type="compositionally biased region" description="Basic and acidic residues" evidence="1">
    <location>
        <begin position="15"/>
        <end position="24"/>
    </location>
</feature>
<reference evidence="2 3" key="1">
    <citation type="submission" date="2017-07" db="EMBL/GenBank/DDBJ databases">
        <title>Complete genome sequence of Actinoalloteichus hoggarensis DSM 45943, type strain of Actinoalloteichus hoggarensis.</title>
        <authorList>
            <person name="Ruckert C."/>
            <person name="Nouioui I."/>
            <person name="Willmese J."/>
            <person name="van Wezel G."/>
            <person name="Klenk H.-P."/>
            <person name="Kalinowski J."/>
            <person name="Zotchev S.B."/>
        </authorList>
    </citation>
    <scope>NUCLEOTIDE SEQUENCE [LARGE SCALE GENOMIC DNA]</scope>
    <source>
        <strain evidence="2 3">DSM 45943</strain>
    </source>
</reference>
<protein>
    <recommendedName>
        <fullName evidence="4">Chorismate lyase</fullName>
    </recommendedName>
</protein>
<dbReference type="Proteomes" id="UP000204221">
    <property type="component" value="Chromosome"/>
</dbReference>
<evidence type="ECO:0000313" key="3">
    <source>
        <dbReference type="Proteomes" id="UP000204221"/>
    </source>
</evidence>
<proteinExistence type="predicted"/>
<dbReference type="Gene3D" id="3.40.1410.10">
    <property type="entry name" value="Chorismate lyase-like"/>
    <property type="match status" value="1"/>
</dbReference>
<organism evidence="2 3">
    <name type="scientific">Actinoalloteichus hoggarensis</name>
    <dbReference type="NCBI Taxonomy" id="1470176"/>
    <lineage>
        <taxon>Bacteria</taxon>
        <taxon>Bacillati</taxon>
        <taxon>Actinomycetota</taxon>
        <taxon>Actinomycetes</taxon>
        <taxon>Pseudonocardiales</taxon>
        <taxon>Pseudonocardiaceae</taxon>
        <taxon>Actinoalloteichus</taxon>
    </lineage>
</organism>
<evidence type="ECO:0000256" key="1">
    <source>
        <dbReference type="SAM" id="MobiDB-lite"/>
    </source>
</evidence>
<keyword evidence="3" id="KW-1185">Reference proteome</keyword>